<dbReference type="Pfam" id="PF13432">
    <property type="entry name" value="TPR_16"/>
    <property type="match status" value="1"/>
</dbReference>
<organism evidence="3 4">
    <name type="scientific">Simonsiella muelleri ATCC 29453</name>
    <dbReference type="NCBI Taxonomy" id="641147"/>
    <lineage>
        <taxon>Bacteria</taxon>
        <taxon>Pseudomonadati</taxon>
        <taxon>Pseudomonadota</taxon>
        <taxon>Betaproteobacteria</taxon>
        <taxon>Neisseriales</taxon>
        <taxon>Neisseriaceae</taxon>
        <taxon>Simonsiella</taxon>
    </lineage>
</organism>
<keyword evidence="2" id="KW-0732">Signal</keyword>
<dbReference type="InterPro" id="IPR011990">
    <property type="entry name" value="TPR-like_helical_dom_sf"/>
</dbReference>
<dbReference type="EMBL" id="ADCY02000001">
    <property type="protein sequence ID" value="EFG31667.2"/>
    <property type="molecule type" value="Genomic_DNA"/>
</dbReference>
<dbReference type="Proteomes" id="UP000017813">
    <property type="component" value="Unassembled WGS sequence"/>
</dbReference>
<dbReference type="eggNOG" id="COG0457">
    <property type="taxonomic scope" value="Bacteria"/>
</dbReference>
<reference evidence="3 4" key="1">
    <citation type="submission" date="2010-03" db="EMBL/GenBank/DDBJ databases">
        <authorList>
            <consortium name="The Broad Institute Genome Sequencing Platform"/>
            <person name="Ward D."/>
            <person name="Earl A."/>
            <person name="Feldgarden M."/>
            <person name="Gevers D."/>
            <person name="Young S."/>
            <person name="Zeng Q."/>
            <person name="Koehrsen M."/>
            <person name="Alvarado L."/>
            <person name="Berlin A.M."/>
            <person name="Borenstein D."/>
            <person name="Chapman S.B."/>
            <person name="Chen Z."/>
            <person name="Engels R."/>
            <person name="Freedman E."/>
            <person name="Gellesch M."/>
            <person name="Goldberg J."/>
            <person name="Griggs A."/>
            <person name="Gujja S."/>
            <person name="Heilman E.R."/>
            <person name="Heiman D.I."/>
            <person name="Hepburn T.A."/>
            <person name="Howarth C."/>
            <person name="Jen D."/>
            <person name="Larson L."/>
            <person name="Mehta T."/>
            <person name="Park D."/>
            <person name="Pearson M."/>
            <person name="Richards J."/>
            <person name="Roberts A."/>
            <person name="Saif S."/>
            <person name="Shea T.D."/>
            <person name="Shenoy N."/>
            <person name="Sisk P."/>
            <person name="Stolte C."/>
            <person name="Sykes S.N."/>
            <person name="Walk T."/>
            <person name="White J."/>
            <person name="Yandava C."/>
            <person name="Izard J."/>
            <person name="Baranova O.V."/>
            <person name="Blanton J.M."/>
            <person name="Tanner A.C."/>
            <person name="Dewhirst F."/>
            <person name="Haas B."/>
            <person name="Nusbaum C."/>
            <person name="Birren B."/>
        </authorList>
    </citation>
    <scope>NUCLEOTIDE SEQUENCE [LARGE SCALE GENOMIC DNA]</scope>
    <source>
        <strain evidence="3 4">ATCC 29453</strain>
    </source>
</reference>
<evidence type="ECO:0000256" key="2">
    <source>
        <dbReference type="SAM" id="SignalP"/>
    </source>
</evidence>
<name>V9H6F1_9NEIS</name>
<dbReference type="Gene3D" id="1.25.40.10">
    <property type="entry name" value="Tetratricopeptide repeat domain"/>
    <property type="match status" value="1"/>
</dbReference>
<gene>
    <name evidence="3" type="ORF">HMPREF9021_00062</name>
</gene>
<dbReference type="Pfam" id="PF14559">
    <property type="entry name" value="TPR_19"/>
    <property type="match status" value="1"/>
</dbReference>
<reference evidence="3 4" key="2">
    <citation type="submission" date="2011-10" db="EMBL/GenBank/DDBJ databases">
        <title>The Genome Sequence of Simonsiella muelleri ATCC 29453.</title>
        <authorList>
            <consortium name="The Broad Institute Genome Sequencing Platform"/>
            <consortium name="The Broad Institute Genome Sequencing Center for Infectious Disease"/>
            <person name="Earl A."/>
            <person name="Ward D."/>
            <person name="Feldgarden M."/>
            <person name="Gevers D."/>
            <person name="Izard J."/>
            <person name="Baranova O.V."/>
            <person name="Blanton J.M."/>
            <person name="Tanner A.C."/>
            <person name="Dewhirst F."/>
            <person name="Young S.K."/>
            <person name="Zeng Q."/>
            <person name="Gargeya S."/>
            <person name="Fitzgerald M."/>
            <person name="Haas B."/>
            <person name="Abouelleil A."/>
            <person name="Alvarado L."/>
            <person name="Arachchi H.M."/>
            <person name="Berlin A."/>
            <person name="Brown A."/>
            <person name="Chapman S.B."/>
            <person name="Chen Z."/>
            <person name="Dunbar C."/>
            <person name="Freedman E."/>
            <person name="Gearin G."/>
            <person name="Goldberg J."/>
            <person name="Griggs A."/>
            <person name="Gujja S."/>
            <person name="Heiman D."/>
            <person name="Howarth C."/>
            <person name="Larson L."/>
            <person name="Lui A."/>
            <person name="MacDonald P.J.P."/>
            <person name="Montmayeur A."/>
            <person name="Murphy C."/>
            <person name="Neiman D."/>
            <person name="Pearson M."/>
            <person name="Priest M."/>
            <person name="Roberts A."/>
            <person name="Saif S."/>
            <person name="Shea T."/>
            <person name="Shenoy N."/>
            <person name="Sisk P."/>
            <person name="Stolte C."/>
            <person name="Sykes S."/>
            <person name="Wortman J."/>
            <person name="Nusbaum C."/>
            <person name="Birren B."/>
        </authorList>
    </citation>
    <scope>NUCLEOTIDE SEQUENCE [LARGE SCALE GENOMIC DNA]</scope>
    <source>
        <strain evidence="3 4">ATCC 29453</strain>
    </source>
</reference>
<comment type="caution">
    <text evidence="3">The sequence shown here is derived from an EMBL/GenBank/DDBJ whole genome shotgun (WGS) entry which is preliminary data.</text>
</comment>
<dbReference type="HOGENOM" id="CLU_007251_4_0_4"/>
<dbReference type="SUPFAM" id="SSF81901">
    <property type="entry name" value="HCP-like"/>
    <property type="match status" value="1"/>
</dbReference>
<feature type="signal peptide" evidence="2">
    <location>
        <begin position="1"/>
        <end position="25"/>
    </location>
</feature>
<dbReference type="RefSeq" id="WP_002640994.1">
    <property type="nucleotide sequence ID" value="NZ_CP019448.1"/>
</dbReference>
<feature type="chain" id="PRO_5030178898" evidence="2">
    <location>
        <begin position="26"/>
        <end position="602"/>
    </location>
</feature>
<protein>
    <submittedName>
        <fullName evidence="3">Uncharacterized protein</fullName>
    </submittedName>
</protein>
<accession>V9H6F1</accession>
<evidence type="ECO:0000256" key="1">
    <source>
        <dbReference type="PROSITE-ProRule" id="PRU00339"/>
    </source>
</evidence>
<sequence>MPLLKHSSHKIATLLTLTFSGCLFAANSSDNPTLQSPEIKRVSDATQRVMREQIIEDAQNTFTLLGAELAAERGDTTLALNTYLRILANTQDPEVAERAIELATSTGNFLLSEQIFQIWQKIEPNASPAQRRIAWARALGQGDVNHTFGQLNTILNEASNEQIKRIFLLLAQVSLHNPDMLRTGNKQVHQLVMRYPNMLEANILDLVFSTGNREKSRILSALKKLSQIDENLSLPSRSALSFVVHEQPDTLSDFFDKNDSLKLSPTWQELEIENLIQNKQYKKASTRLQTLLTKKPQANLYFLAAAQSFEHNKNSDNNQVKQYLEQAYNIGTPEQKSRAATMMMLNFLNEKNWVQSANWLKKIESSDYAFVKNVLEMSLSSAQNNWEKTIALYNNQRSLTPNLQTHFFDNVQREQIYLSAMMQVRKPAIVLNEINQLIKKAQQQGNAARLNNLIYQRGILYSDKMHRPHDAIKDLRAFLILNPDNAHAQNSLGYTLLSQPETMNEGFDLITKAYQAQPESAAINDSMGWAYFQKGDYETAKIYLEYAYKNEPTNAEIAAHLGELYWKLGDTEQAKKIWKESWLQNKNDFILQKTLKNYQIRF</sequence>
<feature type="repeat" description="TPR" evidence="1">
    <location>
        <begin position="521"/>
        <end position="554"/>
    </location>
</feature>
<dbReference type="STRING" id="641147.HMPREF9021_00062"/>
<dbReference type="SUPFAM" id="SSF48452">
    <property type="entry name" value="TPR-like"/>
    <property type="match status" value="1"/>
</dbReference>
<proteinExistence type="predicted"/>
<dbReference type="InterPro" id="IPR019734">
    <property type="entry name" value="TPR_rpt"/>
</dbReference>
<evidence type="ECO:0000313" key="3">
    <source>
        <dbReference type="EMBL" id="EFG31667.2"/>
    </source>
</evidence>
<dbReference type="PROSITE" id="PS50005">
    <property type="entry name" value="TPR"/>
    <property type="match status" value="1"/>
</dbReference>
<dbReference type="SMART" id="SM00028">
    <property type="entry name" value="TPR"/>
    <property type="match status" value="3"/>
</dbReference>
<dbReference type="PROSITE" id="PS51257">
    <property type="entry name" value="PROKAR_LIPOPROTEIN"/>
    <property type="match status" value="1"/>
</dbReference>
<dbReference type="AlphaFoldDB" id="V9H6F1"/>
<keyword evidence="1" id="KW-0802">TPR repeat</keyword>
<dbReference type="KEGG" id="smur:BWP33_02255"/>
<evidence type="ECO:0000313" key="4">
    <source>
        <dbReference type="Proteomes" id="UP000017813"/>
    </source>
</evidence>
<keyword evidence="4" id="KW-1185">Reference proteome</keyword>